<dbReference type="Proteomes" id="UP001617907">
    <property type="component" value="Unassembled WGS sequence"/>
</dbReference>
<sequence length="153" mass="17316">MAHRLTEYETLVMPDYGGFDLYDMDSDVRDNALTIPAYEHGAAGNGYEICVVTKQTQVKVKLHIETWSGEPPLPHDWESYLALALEMPTGHLVISERTRGAWETVIPPGHYQARIAHRGRDLVQPAVIITGRPEEVAHLEGVEEYLLQLWPRT</sequence>
<dbReference type="RefSeq" id="WP_030404761.1">
    <property type="nucleotide sequence ID" value="NZ_BBOK01000011.1"/>
</dbReference>
<organism evidence="1 2">
    <name type="scientific">Streptomyces ardesiacus</name>
    <dbReference type="NCBI Taxonomy" id="285564"/>
    <lineage>
        <taxon>Bacteria</taxon>
        <taxon>Bacillati</taxon>
        <taxon>Actinomycetota</taxon>
        <taxon>Actinomycetes</taxon>
        <taxon>Kitasatosporales</taxon>
        <taxon>Streptomycetaceae</taxon>
        <taxon>Streptomyces</taxon>
    </lineage>
</organism>
<dbReference type="EMBL" id="JBIVPC010000014">
    <property type="protein sequence ID" value="MFJ6039664.1"/>
    <property type="molecule type" value="Genomic_DNA"/>
</dbReference>
<accession>A0ABW8HH31</accession>
<comment type="caution">
    <text evidence="1">The sequence shown here is derived from an EMBL/GenBank/DDBJ whole genome shotgun (WGS) entry which is preliminary data.</text>
</comment>
<keyword evidence="2" id="KW-1185">Reference proteome</keyword>
<evidence type="ECO:0000313" key="2">
    <source>
        <dbReference type="Proteomes" id="UP001617907"/>
    </source>
</evidence>
<name>A0ABW8HH31_9ACTN</name>
<proteinExistence type="predicted"/>
<evidence type="ECO:0000313" key="1">
    <source>
        <dbReference type="EMBL" id="MFJ6039664.1"/>
    </source>
</evidence>
<gene>
    <name evidence="1" type="ORF">ACIQFM_25795</name>
</gene>
<protein>
    <submittedName>
        <fullName evidence="1">Uncharacterized protein</fullName>
    </submittedName>
</protein>
<reference evidence="1 2" key="1">
    <citation type="submission" date="2024-10" db="EMBL/GenBank/DDBJ databases">
        <title>The Natural Products Discovery Center: Release of the First 8490 Sequenced Strains for Exploring Actinobacteria Biosynthetic Diversity.</title>
        <authorList>
            <person name="Kalkreuter E."/>
            <person name="Kautsar S.A."/>
            <person name="Yang D."/>
            <person name="Bader C.D."/>
            <person name="Teijaro C.N."/>
            <person name="Fluegel L."/>
            <person name="Davis C.M."/>
            <person name="Simpson J.R."/>
            <person name="Lauterbach L."/>
            <person name="Steele A.D."/>
            <person name="Gui C."/>
            <person name="Meng S."/>
            <person name="Li G."/>
            <person name="Viehrig K."/>
            <person name="Ye F."/>
            <person name="Su P."/>
            <person name="Kiefer A.F."/>
            <person name="Nichols A."/>
            <person name="Cepeda A.J."/>
            <person name="Yan W."/>
            <person name="Fan B."/>
            <person name="Jiang Y."/>
            <person name="Adhikari A."/>
            <person name="Zheng C.-J."/>
            <person name="Schuster L."/>
            <person name="Cowan T.M."/>
            <person name="Smanski M.J."/>
            <person name="Chevrette M.G."/>
            <person name="De Carvalho L.P.S."/>
            <person name="Shen B."/>
        </authorList>
    </citation>
    <scope>NUCLEOTIDE SEQUENCE [LARGE SCALE GENOMIC DNA]</scope>
    <source>
        <strain evidence="1 2">NPDC093086</strain>
    </source>
</reference>